<dbReference type="PANTHER" id="PTHR23253:SF78">
    <property type="entry name" value="EUKARYOTIC TRANSLATION INITIATION FACTOR 4G1, ISOFORM B-RELATED"/>
    <property type="match status" value="1"/>
</dbReference>
<dbReference type="SMART" id="SM00544">
    <property type="entry name" value="MA3"/>
    <property type="match status" value="1"/>
</dbReference>
<reference evidence="5" key="1">
    <citation type="submission" date="2021-11" db="EMBL/GenBank/DDBJ databases">
        <authorList>
            <person name="Schell T."/>
        </authorList>
    </citation>
    <scope>NUCLEOTIDE SEQUENCE</scope>
    <source>
        <strain evidence="5">M5</strain>
    </source>
</reference>
<dbReference type="GO" id="GO:0006417">
    <property type="term" value="P:regulation of translation"/>
    <property type="evidence" value="ECO:0007669"/>
    <property type="project" value="UniProtKB-KW"/>
</dbReference>
<dbReference type="PANTHER" id="PTHR23253">
    <property type="entry name" value="EUKARYOTIC TRANSLATION INITIATION FACTOR 4 GAMMA"/>
    <property type="match status" value="1"/>
</dbReference>
<dbReference type="Pfam" id="PF02020">
    <property type="entry name" value="W2"/>
    <property type="match status" value="1"/>
</dbReference>
<comment type="caution">
    <text evidence="5">The sequence shown here is derived from an EMBL/GenBank/DDBJ whole genome shotgun (WGS) entry which is preliminary data.</text>
</comment>
<dbReference type="GO" id="GO:0003743">
    <property type="term" value="F:translation initiation factor activity"/>
    <property type="evidence" value="ECO:0007669"/>
    <property type="project" value="TreeGrafter"/>
</dbReference>
<evidence type="ECO:0000259" key="4">
    <source>
        <dbReference type="PROSITE" id="PS51366"/>
    </source>
</evidence>
<dbReference type="GO" id="GO:0003729">
    <property type="term" value="F:mRNA binding"/>
    <property type="evidence" value="ECO:0007669"/>
    <property type="project" value="TreeGrafter"/>
</dbReference>
<dbReference type="Pfam" id="PF02847">
    <property type="entry name" value="MA3"/>
    <property type="match status" value="1"/>
</dbReference>
<proteinExistence type="predicted"/>
<dbReference type="SMART" id="SM00515">
    <property type="entry name" value="eIF5C"/>
    <property type="match status" value="1"/>
</dbReference>
<name>A0A8J2RMN7_9CRUS</name>
<evidence type="ECO:0000256" key="1">
    <source>
        <dbReference type="ARBA" id="ARBA00022845"/>
    </source>
</evidence>
<gene>
    <name evidence="5" type="ORF">DGAL_LOCUS1238</name>
</gene>
<keyword evidence="1" id="KW-0810">Translation regulation</keyword>
<evidence type="ECO:0000256" key="2">
    <source>
        <dbReference type="SAM" id="MobiDB-lite"/>
    </source>
</evidence>
<dbReference type="FunFam" id="1.25.40.180:FF:000042">
    <property type="entry name" value="Eukaryotic translation initiation factor 4 gamma"/>
    <property type="match status" value="1"/>
</dbReference>
<evidence type="ECO:0000313" key="5">
    <source>
        <dbReference type="EMBL" id="CAH0099124.1"/>
    </source>
</evidence>
<dbReference type="PROSITE" id="PS51366">
    <property type="entry name" value="MI"/>
    <property type="match status" value="1"/>
</dbReference>
<dbReference type="PROSITE" id="PS51363">
    <property type="entry name" value="W2"/>
    <property type="match status" value="1"/>
</dbReference>
<dbReference type="OrthoDB" id="6430952at2759"/>
<evidence type="ECO:0008006" key="7">
    <source>
        <dbReference type="Google" id="ProtNLM"/>
    </source>
</evidence>
<keyword evidence="6" id="KW-1185">Reference proteome</keyword>
<organism evidence="5 6">
    <name type="scientific">Daphnia galeata</name>
    <dbReference type="NCBI Taxonomy" id="27404"/>
    <lineage>
        <taxon>Eukaryota</taxon>
        <taxon>Metazoa</taxon>
        <taxon>Ecdysozoa</taxon>
        <taxon>Arthropoda</taxon>
        <taxon>Crustacea</taxon>
        <taxon>Branchiopoda</taxon>
        <taxon>Diplostraca</taxon>
        <taxon>Cladocera</taxon>
        <taxon>Anomopoda</taxon>
        <taxon>Daphniidae</taxon>
        <taxon>Daphnia</taxon>
    </lineage>
</organism>
<accession>A0A8J2RMN7</accession>
<dbReference type="Gene3D" id="1.25.40.180">
    <property type="match status" value="3"/>
</dbReference>
<dbReference type="InterPro" id="IPR003307">
    <property type="entry name" value="W2_domain"/>
</dbReference>
<dbReference type="AlphaFoldDB" id="A0A8J2RMN7"/>
<feature type="region of interest" description="Disordered" evidence="2">
    <location>
        <begin position="98"/>
        <end position="142"/>
    </location>
</feature>
<dbReference type="CDD" id="cd11559">
    <property type="entry name" value="W2_eIF4G1_like"/>
    <property type="match status" value="1"/>
</dbReference>
<evidence type="ECO:0000313" key="6">
    <source>
        <dbReference type="Proteomes" id="UP000789390"/>
    </source>
</evidence>
<feature type="compositionally biased region" description="Basic and acidic residues" evidence="2">
    <location>
        <begin position="98"/>
        <end position="108"/>
    </location>
</feature>
<feature type="compositionally biased region" description="Polar residues" evidence="2">
    <location>
        <begin position="126"/>
        <end position="135"/>
    </location>
</feature>
<dbReference type="EMBL" id="CAKKLH010000013">
    <property type="protein sequence ID" value="CAH0099124.1"/>
    <property type="molecule type" value="Genomic_DNA"/>
</dbReference>
<sequence length="618" mass="70429">MKRGVSVKDFTPPFVKMMPAKGLPARRFIVSTSITTNRETMISYFSTLDAIVQKRRISNRIRFMIEDVVDLRKRRREPRREDSNPKTIDQIHREIQEERKEQELERKLNNPPPRRRTKGSRPSDDGWNSIQNSGRWGSIGMTSWELGASSGMSQSMIGGVGGRASQDTRSNRYQILEDNSRTQHESGKAPFPERSSLRECPVRAMSLRSQNSGFSVLFPSLQSVSYPIRETTQPPTLSNQVSKDVLLGKSTVTEDEIERKSHSLLGEYFMNEKMEDAVLDMKEWLHPSTVARFINQCLLHVLEHNKKERRATGTLLKEMVKRKLFNSSDILQGFTGLLQSAKDLIVDIPKLWEYVAELVEPLFEEGVINVNFLPQFSSILNSSMVGNFVGAVLNEFVRAKGAAGADRTLAVWKAPLPRVVPSFNDPNAFFAEHKDQQRCWQVQQYSATPASQVTIDFQHSLEKYLRDANHLTTDDVCNWIQKQYVGDVNPAFIRALVTAVIESSIEGRGTDSKLNNTLLKHWTEVLRRFVDNIADRELQLLYAVQALVTQRQHPKGLIQGIFETLYDSNVVSKEGFESWLSIDDPLEREGKAMALKMMTSFLMWLKEADPESDQEADD</sequence>
<dbReference type="Proteomes" id="UP000789390">
    <property type="component" value="Unassembled WGS sequence"/>
</dbReference>
<dbReference type="InterPro" id="IPR003891">
    <property type="entry name" value="Initiation_fac_eIF4g_MI"/>
</dbReference>
<feature type="domain" description="W2" evidence="3">
    <location>
        <begin position="447"/>
        <end position="615"/>
    </location>
</feature>
<dbReference type="SUPFAM" id="SSF48371">
    <property type="entry name" value="ARM repeat"/>
    <property type="match status" value="3"/>
</dbReference>
<dbReference type="GO" id="GO:0016281">
    <property type="term" value="C:eukaryotic translation initiation factor 4F complex"/>
    <property type="evidence" value="ECO:0007669"/>
    <property type="project" value="TreeGrafter"/>
</dbReference>
<evidence type="ECO:0000259" key="3">
    <source>
        <dbReference type="PROSITE" id="PS51363"/>
    </source>
</evidence>
<dbReference type="InterPro" id="IPR016024">
    <property type="entry name" value="ARM-type_fold"/>
</dbReference>
<feature type="domain" description="MI" evidence="4">
    <location>
        <begin position="256"/>
        <end position="378"/>
    </location>
</feature>
<protein>
    <recommendedName>
        <fullName evidence="7">Eukaryotic translation initiation factor 4 gamma</fullName>
    </recommendedName>
</protein>